<name>A0A919IPS5_9ACTN</name>
<evidence type="ECO:0000313" key="1">
    <source>
        <dbReference type="EMBL" id="GID68956.1"/>
    </source>
</evidence>
<reference evidence="1" key="1">
    <citation type="submission" date="2021-01" db="EMBL/GenBank/DDBJ databases">
        <title>Whole genome shotgun sequence of Actinoplanes cyaneus NBRC 14990.</title>
        <authorList>
            <person name="Komaki H."/>
            <person name="Tamura T."/>
        </authorList>
    </citation>
    <scope>NUCLEOTIDE SEQUENCE</scope>
    <source>
        <strain evidence="1">NBRC 14990</strain>
    </source>
</reference>
<keyword evidence="2" id="KW-1185">Reference proteome</keyword>
<sequence>MVAVKLPPAETTLAKSEVLSAQVNQAATSAMMIAKKKKLRMTSNVLDTAQITH</sequence>
<dbReference type="EMBL" id="BOMH01000056">
    <property type="protein sequence ID" value="GID68956.1"/>
    <property type="molecule type" value="Genomic_DNA"/>
</dbReference>
<comment type="caution">
    <text evidence="1">The sequence shown here is derived from an EMBL/GenBank/DDBJ whole genome shotgun (WGS) entry which is preliminary data.</text>
</comment>
<accession>A0A919IPS5</accession>
<evidence type="ECO:0000313" key="2">
    <source>
        <dbReference type="Proteomes" id="UP000619479"/>
    </source>
</evidence>
<dbReference type="Proteomes" id="UP000619479">
    <property type="component" value="Unassembled WGS sequence"/>
</dbReference>
<protein>
    <submittedName>
        <fullName evidence="1">Uncharacterized protein</fullName>
    </submittedName>
</protein>
<gene>
    <name evidence="1" type="ORF">Acy02nite_68370</name>
</gene>
<organism evidence="1 2">
    <name type="scientific">Actinoplanes cyaneus</name>
    <dbReference type="NCBI Taxonomy" id="52696"/>
    <lineage>
        <taxon>Bacteria</taxon>
        <taxon>Bacillati</taxon>
        <taxon>Actinomycetota</taxon>
        <taxon>Actinomycetes</taxon>
        <taxon>Micromonosporales</taxon>
        <taxon>Micromonosporaceae</taxon>
        <taxon>Actinoplanes</taxon>
    </lineage>
</organism>
<proteinExistence type="predicted"/>
<dbReference type="AlphaFoldDB" id="A0A919IPS5"/>